<feature type="region of interest" description="Disordered" evidence="8">
    <location>
        <begin position="1"/>
        <end position="21"/>
    </location>
</feature>
<feature type="domain" description="VTT" evidence="9">
    <location>
        <begin position="80"/>
        <end position="197"/>
    </location>
</feature>
<dbReference type="RefSeq" id="WP_398279667.1">
    <property type="nucleotide sequence ID" value="NZ_JBITLV010000003.1"/>
</dbReference>
<evidence type="ECO:0000256" key="4">
    <source>
        <dbReference type="ARBA" id="ARBA00022692"/>
    </source>
</evidence>
<feature type="transmembrane region" description="Helical" evidence="7">
    <location>
        <begin position="60"/>
        <end position="80"/>
    </location>
</feature>
<keyword evidence="6 7" id="KW-0472">Membrane</keyword>
<feature type="transmembrane region" description="Helical" evidence="7">
    <location>
        <begin position="172"/>
        <end position="195"/>
    </location>
</feature>
<evidence type="ECO:0000256" key="7">
    <source>
        <dbReference type="RuleBase" id="RU366058"/>
    </source>
</evidence>
<comment type="caution">
    <text evidence="10">The sequence shown here is derived from an EMBL/GenBank/DDBJ whole genome shotgun (WGS) entry which is preliminary data.</text>
</comment>
<feature type="transmembrane region" description="Helical" evidence="7">
    <location>
        <begin position="207"/>
        <end position="228"/>
    </location>
</feature>
<comment type="subcellular location">
    <subcellularLocation>
        <location evidence="1 7">Cell membrane</location>
        <topology evidence="1 7">Multi-pass membrane protein</topology>
    </subcellularLocation>
</comment>
<dbReference type="PANTHER" id="PTHR12677">
    <property type="entry name" value="GOLGI APPARATUS MEMBRANE PROTEIN TVP38-RELATED"/>
    <property type="match status" value="1"/>
</dbReference>
<evidence type="ECO:0000256" key="8">
    <source>
        <dbReference type="SAM" id="MobiDB-lite"/>
    </source>
</evidence>
<evidence type="ECO:0000256" key="3">
    <source>
        <dbReference type="ARBA" id="ARBA00022475"/>
    </source>
</evidence>
<sequence>MNEDEPTGHDESTGPPPAPRRRGARLRLALLVLALLGALTAVLLGATPDVSAVRAWADEQGTAGLLLWALAAGLLESVMLPRPVLGAASGILYGPLLGTVANLLASLISATFAVTVGRLAGYDAVRSFVPPGQLAWLEARRDRFGLAVVVVQRAGPGLPDAWSSYGYGALGFRLRTVLTGTLIGSLPWALAYALVGANADDPLSAGGGLALAVMAGAGALGLALLLWVRRQEHEPLP</sequence>
<feature type="transmembrane region" description="Helical" evidence="7">
    <location>
        <begin position="92"/>
        <end position="114"/>
    </location>
</feature>
<evidence type="ECO:0000256" key="1">
    <source>
        <dbReference type="ARBA" id="ARBA00004651"/>
    </source>
</evidence>
<keyword evidence="11" id="KW-1185">Reference proteome</keyword>
<keyword evidence="5 7" id="KW-1133">Transmembrane helix</keyword>
<dbReference type="Pfam" id="PF09335">
    <property type="entry name" value="VTT_dom"/>
    <property type="match status" value="1"/>
</dbReference>
<feature type="transmembrane region" description="Helical" evidence="7">
    <location>
        <begin position="28"/>
        <end position="48"/>
    </location>
</feature>
<name>A0ABW8AMP7_9ACTN</name>
<gene>
    <name evidence="10" type="ORF">ACIB24_11180</name>
</gene>
<evidence type="ECO:0000313" key="10">
    <source>
        <dbReference type="EMBL" id="MFI7587626.1"/>
    </source>
</evidence>
<dbReference type="InterPro" id="IPR032816">
    <property type="entry name" value="VTT_dom"/>
</dbReference>
<dbReference type="PANTHER" id="PTHR12677:SF58">
    <property type="entry name" value="TVP38_TMEM64 FAMILY MEMBRANE PROTEIN RV0625C"/>
    <property type="match status" value="1"/>
</dbReference>
<evidence type="ECO:0000313" key="11">
    <source>
        <dbReference type="Proteomes" id="UP001612915"/>
    </source>
</evidence>
<reference evidence="10 11" key="1">
    <citation type="submission" date="2024-10" db="EMBL/GenBank/DDBJ databases">
        <title>The Natural Products Discovery Center: Release of the First 8490 Sequenced Strains for Exploring Actinobacteria Biosynthetic Diversity.</title>
        <authorList>
            <person name="Kalkreuter E."/>
            <person name="Kautsar S.A."/>
            <person name="Yang D."/>
            <person name="Bader C.D."/>
            <person name="Teijaro C.N."/>
            <person name="Fluegel L."/>
            <person name="Davis C.M."/>
            <person name="Simpson J.R."/>
            <person name="Lauterbach L."/>
            <person name="Steele A.D."/>
            <person name="Gui C."/>
            <person name="Meng S."/>
            <person name="Li G."/>
            <person name="Viehrig K."/>
            <person name="Ye F."/>
            <person name="Su P."/>
            <person name="Kiefer A.F."/>
            <person name="Nichols A."/>
            <person name="Cepeda A.J."/>
            <person name="Yan W."/>
            <person name="Fan B."/>
            <person name="Jiang Y."/>
            <person name="Adhikari A."/>
            <person name="Zheng C.-J."/>
            <person name="Schuster L."/>
            <person name="Cowan T.M."/>
            <person name="Smanski M.J."/>
            <person name="Chevrette M.G."/>
            <person name="De Carvalho L.P.S."/>
            <person name="Shen B."/>
        </authorList>
    </citation>
    <scope>NUCLEOTIDE SEQUENCE [LARGE SCALE GENOMIC DNA]</scope>
    <source>
        <strain evidence="10 11">NPDC049639</strain>
    </source>
</reference>
<evidence type="ECO:0000256" key="6">
    <source>
        <dbReference type="ARBA" id="ARBA00023136"/>
    </source>
</evidence>
<evidence type="ECO:0000256" key="2">
    <source>
        <dbReference type="ARBA" id="ARBA00008640"/>
    </source>
</evidence>
<organism evidence="10 11">
    <name type="scientific">Spongisporangium articulatum</name>
    <dbReference type="NCBI Taxonomy" id="3362603"/>
    <lineage>
        <taxon>Bacteria</taxon>
        <taxon>Bacillati</taxon>
        <taxon>Actinomycetota</taxon>
        <taxon>Actinomycetes</taxon>
        <taxon>Kineosporiales</taxon>
        <taxon>Kineosporiaceae</taxon>
        <taxon>Spongisporangium</taxon>
    </lineage>
</organism>
<evidence type="ECO:0000256" key="5">
    <source>
        <dbReference type="ARBA" id="ARBA00022989"/>
    </source>
</evidence>
<dbReference type="Proteomes" id="UP001612915">
    <property type="component" value="Unassembled WGS sequence"/>
</dbReference>
<dbReference type="InterPro" id="IPR015414">
    <property type="entry name" value="TMEM64"/>
</dbReference>
<evidence type="ECO:0000259" key="9">
    <source>
        <dbReference type="Pfam" id="PF09335"/>
    </source>
</evidence>
<accession>A0ABW8AMP7</accession>
<keyword evidence="3 7" id="KW-1003">Cell membrane</keyword>
<feature type="compositionally biased region" description="Basic and acidic residues" evidence="8">
    <location>
        <begin position="1"/>
        <end position="12"/>
    </location>
</feature>
<dbReference type="EMBL" id="JBITLV010000003">
    <property type="protein sequence ID" value="MFI7587626.1"/>
    <property type="molecule type" value="Genomic_DNA"/>
</dbReference>
<keyword evidence="4 7" id="KW-0812">Transmembrane</keyword>
<proteinExistence type="inferred from homology"/>
<comment type="similarity">
    <text evidence="2 7">Belongs to the TVP38/TMEM64 family.</text>
</comment>
<protein>
    <recommendedName>
        <fullName evidence="7">TVP38/TMEM64 family membrane protein</fullName>
    </recommendedName>
</protein>